<dbReference type="InterPro" id="IPR052753">
    <property type="entry name" value="Rbr2/Nigerythrin"/>
</dbReference>
<accession>A0A0W8FRM2</accession>
<comment type="caution">
    <text evidence="5">The sequence shown here is derived from an EMBL/GenBank/DDBJ whole genome shotgun (WGS) entry which is preliminary data.</text>
</comment>
<dbReference type="CDD" id="cd00729">
    <property type="entry name" value="rubredoxin_SM"/>
    <property type="match status" value="1"/>
</dbReference>
<dbReference type="EMBL" id="LNQE01000899">
    <property type="protein sequence ID" value="KUG23551.1"/>
    <property type="molecule type" value="Genomic_DNA"/>
</dbReference>
<keyword evidence="2" id="KW-0249">Electron transport</keyword>
<proteinExistence type="predicted"/>
<dbReference type="Pfam" id="PF21349">
    <property type="entry name" value="RUBY_RBDX"/>
    <property type="match status" value="1"/>
</dbReference>
<dbReference type="Gene3D" id="1.20.1260.10">
    <property type="match status" value="1"/>
</dbReference>
<dbReference type="InterPro" id="IPR012347">
    <property type="entry name" value="Ferritin-like"/>
</dbReference>
<dbReference type="InterPro" id="IPR009040">
    <property type="entry name" value="Ferritin-like_diiron"/>
</dbReference>
<keyword evidence="1" id="KW-0813">Transport</keyword>
<dbReference type="AlphaFoldDB" id="A0A0W8FRM2"/>
<dbReference type="GO" id="GO:0005506">
    <property type="term" value="F:iron ion binding"/>
    <property type="evidence" value="ECO:0007669"/>
    <property type="project" value="InterPro"/>
</dbReference>
<dbReference type="InterPro" id="IPR003251">
    <property type="entry name" value="Rr_diiron-bd_dom"/>
</dbReference>
<organism evidence="5">
    <name type="scientific">hydrocarbon metagenome</name>
    <dbReference type="NCBI Taxonomy" id="938273"/>
    <lineage>
        <taxon>unclassified sequences</taxon>
        <taxon>metagenomes</taxon>
        <taxon>ecological metagenomes</taxon>
    </lineage>
</organism>
<dbReference type="PROSITE" id="PS50903">
    <property type="entry name" value="RUBREDOXIN_LIKE"/>
    <property type="match status" value="1"/>
</dbReference>
<dbReference type="GO" id="GO:0016491">
    <property type="term" value="F:oxidoreductase activity"/>
    <property type="evidence" value="ECO:0007669"/>
    <property type="project" value="InterPro"/>
</dbReference>
<dbReference type="PROSITE" id="PS50905">
    <property type="entry name" value="FERRITIN_LIKE"/>
    <property type="match status" value="1"/>
</dbReference>
<dbReference type="CDD" id="cd01041">
    <property type="entry name" value="Rubrerythrin"/>
    <property type="match status" value="1"/>
</dbReference>
<name>A0A0W8FRM2_9ZZZZ</name>
<dbReference type="SUPFAM" id="SSF57802">
    <property type="entry name" value="Rubredoxin-like"/>
    <property type="match status" value="1"/>
</dbReference>
<dbReference type="Gene3D" id="2.20.28.10">
    <property type="match status" value="1"/>
</dbReference>
<evidence type="ECO:0000259" key="4">
    <source>
        <dbReference type="PROSITE" id="PS50905"/>
    </source>
</evidence>
<dbReference type="InterPro" id="IPR009078">
    <property type="entry name" value="Ferritin-like_SF"/>
</dbReference>
<dbReference type="PANTHER" id="PTHR33746:SF4">
    <property type="entry name" value="RUBRERYTHRIN"/>
    <property type="match status" value="1"/>
</dbReference>
<dbReference type="InterPro" id="IPR048574">
    <property type="entry name" value="RUBY_RBDX"/>
</dbReference>
<reference evidence="5" key="1">
    <citation type="journal article" date="2015" name="Proc. Natl. Acad. Sci. U.S.A.">
        <title>Networks of energetic and metabolic interactions define dynamics in microbial communities.</title>
        <authorList>
            <person name="Embree M."/>
            <person name="Liu J.K."/>
            <person name="Al-Bassam M.M."/>
            <person name="Zengler K."/>
        </authorList>
    </citation>
    <scope>NUCLEOTIDE SEQUENCE</scope>
</reference>
<gene>
    <name evidence="5" type="ORF">ASZ90_006657</name>
</gene>
<dbReference type="PANTHER" id="PTHR33746">
    <property type="entry name" value="RUBRERYTHRIN"/>
    <property type="match status" value="1"/>
</dbReference>
<dbReference type="InterPro" id="IPR024934">
    <property type="entry name" value="Rubredoxin-like_dom"/>
</dbReference>
<evidence type="ECO:0000259" key="3">
    <source>
        <dbReference type="PROSITE" id="PS50903"/>
    </source>
</evidence>
<evidence type="ECO:0000256" key="1">
    <source>
        <dbReference type="ARBA" id="ARBA00022448"/>
    </source>
</evidence>
<evidence type="ECO:0000256" key="2">
    <source>
        <dbReference type="ARBA" id="ARBA00022982"/>
    </source>
</evidence>
<feature type="domain" description="Ferritin-like diiron" evidence="4">
    <location>
        <begin position="1"/>
        <end position="128"/>
    </location>
</feature>
<sequence>MSKSEDNLKEAFAGESQANRKYLAFAAKADQEGFAQAARLFRAAAEAETVHAHAHLRAFKGIKSTKDNLQEAVAGETHEFKSMYPAMIDTAKAEGNKEAERTFHFANEVEKMHAGLYQQMLNNLDNTKESYNYYVCPVCGYTSEKEAPETCPICGAKGKMFRKVD</sequence>
<dbReference type="Pfam" id="PF02915">
    <property type="entry name" value="Rubrerythrin"/>
    <property type="match status" value="1"/>
</dbReference>
<evidence type="ECO:0000313" key="5">
    <source>
        <dbReference type="EMBL" id="KUG23551.1"/>
    </source>
</evidence>
<feature type="domain" description="Rubredoxin-like" evidence="3">
    <location>
        <begin position="131"/>
        <end position="164"/>
    </location>
</feature>
<protein>
    <submittedName>
        <fullName evidence="5">Rubrerythrin</fullName>
    </submittedName>
</protein>
<dbReference type="SUPFAM" id="SSF47240">
    <property type="entry name" value="Ferritin-like"/>
    <property type="match status" value="1"/>
</dbReference>